<keyword evidence="2" id="KW-0812">Transmembrane</keyword>
<evidence type="ECO:0000313" key="3">
    <source>
        <dbReference type="EMBL" id="MCP9766212.1"/>
    </source>
</evidence>
<keyword evidence="2" id="KW-0472">Membrane</keyword>
<dbReference type="Pfam" id="PF00499">
    <property type="entry name" value="Oxidored_q3"/>
    <property type="match status" value="1"/>
</dbReference>
<evidence type="ECO:0000256" key="2">
    <source>
        <dbReference type="RuleBase" id="RU004429"/>
    </source>
</evidence>
<sequence length="181" mass="20101">MQYLELIKNLSFVQWAFYFLSILSLFGALGTILSKNPIHSVVYLILTFFTLSGIYLLLNAQFLAAVNIIVYAGAIMVLFLFVLMFLNLKKESNELSQNSMLISAAIAGGLLGLILIVAIKKAETIRVNYNDFDAKTGMIETLGKVLFNNYMLPFELVSVLFLVAMSGAVLLAKREKGDSHF</sequence>
<dbReference type="InterPro" id="IPR001457">
    <property type="entry name" value="NADH_UbQ/plastoQ_OxRdtase_su6"/>
</dbReference>
<accession>A0AAE3H7Z9</accession>
<comment type="subcellular location">
    <subcellularLocation>
        <location evidence="2">Cell membrane</location>
        <topology evidence="2">Multi-pass membrane protein</topology>
    </subcellularLocation>
</comment>
<evidence type="ECO:0000313" key="4">
    <source>
        <dbReference type="Proteomes" id="UP001204144"/>
    </source>
</evidence>
<comment type="catalytic activity">
    <reaction evidence="2">
        <text>a quinone + NADH + 5 H(+)(in) = a quinol + NAD(+) + 4 H(+)(out)</text>
        <dbReference type="Rhea" id="RHEA:57888"/>
        <dbReference type="ChEBI" id="CHEBI:15378"/>
        <dbReference type="ChEBI" id="CHEBI:24646"/>
        <dbReference type="ChEBI" id="CHEBI:57540"/>
        <dbReference type="ChEBI" id="CHEBI:57945"/>
        <dbReference type="ChEBI" id="CHEBI:132124"/>
    </reaction>
</comment>
<keyword evidence="2" id="KW-0874">Quinone</keyword>
<comment type="function">
    <text evidence="2">NDH-1 shuttles electrons from NADH, via FMN and iron-sulfur (Fe-S) centers, to quinones in the respiratory chain. Couples the redox reaction to proton translocation (for every two electrons transferred, four hydrogen ions are translocated across the cytoplasmic membrane), and thus conserves the redox energy in a proton gradient.</text>
</comment>
<name>A0AAE3H7Z9_9BACT</name>
<proteinExistence type="inferred from homology"/>
<dbReference type="Proteomes" id="UP001204144">
    <property type="component" value="Unassembled WGS sequence"/>
</dbReference>
<keyword evidence="2" id="KW-1003">Cell membrane</keyword>
<feature type="transmembrane region" description="Helical" evidence="2">
    <location>
        <begin position="150"/>
        <end position="172"/>
    </location>
</feature>
<keyword evidence="2" id="KW-1133">Transmembrane helix</keyword>
<protein>
    <recommendedName>
        <fullName evidence="2">NADH-quinone oxidoreductase subunit J</fullName>
        <ecNumber evidence="2">7.1.1.-</ecNumber>
    </recommendedName>
</protein>
<feature type="transmembrane region" description="Helical" evidence="2">
    <location>
        <begin position="64"/>
        <end position="88"/>
    </location>
</feature>
<dbReference type="Gene3D" id="1.20.120.1200">
    <property type="entry name" value="NADH-ubiquinone/plastoquinone oxidoreductase chain 6, subunit NuoJ"/>
    <property type="match status" value="1"/>
</dbReference>
<organism evidence="3 4">
    <name type="scientific">Lacihabitans soyangensis</name>
    <dbReference type="NCBI Taxonomy" id="869394"/>
    <lineage>
        <taxon>Bacteria</taxon>
        <taxon>Pseudomonadati</taxon>
        <taxon>Bacteroidota</taxon>
        <taxon>Cytophagia</taxon>
        <taxon>Cytophagales</taxon>
        <taxon>Leadbetterellaceae</taxon>
        <taxon>Lacihabitans</taxon>
    </lineage>
</organism>
<dbReference type="EC" id="7.1.1.-" evidence="2"/>
<dbReference type="RefSeq" id="WP_255039921.1">
    <property type="nucleotide sequence ID" value="NZ_RJUF01000196.1"/>
</dbReference>
<feature type="transmembrane region" description="Helical" evidence="2">
    <location>
        <begin position="12"/>
        <end position="33"/>
    </location>
</feature>
<feature type="transmembrane region" description="Helical" evidence="2">
    <location>
        <begin position="100"/>
        <end position="119"/>
    </location>
</feature>
<dbReference type="InterPro" id="IPR042106">
    <property type="entry name" value="Nuo/plastoQ_OxRdtase_6_NuoJ"/>
</dbReference>
<dbReference type="PANTHER" id="PTHR33269">
    <property type="entry name" value="NADH-UBIQUINONE OXIDOREDUCTASE CHAIN 6"/>
    <property type="match status" value="1"/>
</dbReference>
<dbReference type="GO" id="GO:0008137">
    <property type="term" value="F:NADH dehydrogenase (ubiquinone) activity"/>
    <property type="evidence" value="ECO:0007669"/>
    <property type="project" value="UniProtKB-UniRule"/>
</dbReference>
<gene>
    <name evidence="3" type="ORF">EGI31_25010</name>
</gene>
<dbReference type="GO" id="GO:0048038">
    <property type="term" value="F:quinone binding"/>
    <property type="evidence" value="ECO:0007669"/>
    <property type="project" value="UniProtKB-UniRule"/>
</dbReference>
<keyword evidence="2" id="KW-0520">NAD</keyword>
<dbReference type="EMBL" id="RJUF01000196">
    <property type="protein sequence ID" value="MCP9766212.1"/>
    <property type="molecule type" value="Genomic_DNA"/>
</dbReference>
<dbReference type="PANTHER" id="PTHR33269:SF17">
    <property type="entry name" value="NADH-UBIQUINONE OXIDOREDUCTASE CHAIN 6"/>
    <property type="match status" value="1"/>
</dbReference>
<keyword evidence="4" id="KW-1185">Reference proteome</keyword>
<comment type="similarity">
    <text evidence="1 2">Belongs to the complex I subunit 6 family.</text>
</comment>
<dbReference type="AlphaFoldDB" id="A0AAE3H7Z9"/>
<comment type="caution">
    <text evidence="3">The sequence shown here is derived from an EMBL/GenBank/DDBJ whole genome shotgun (WGS) entry which is preliminary data.</text>
</comment>
<evidence type="ECO:0000256" key="1">
    <source>
        <dbReference type="ARBA" id="ARBA00005698"/>
    </source>
</evidence>
<feature type="transmembrane region" description="Helical" evidence="2">
    <location>
        <begin position="40"/>
        <end position="58"/>
    </location>
</feature>
<reference evidence="3 4" key="1">
    <citation type="submission" date="2018-11" db="EMBL/GenBank/DDBJ databases">
        <title>Novel bacteria species description.</title>
        <authorList>
            <person name="Han J.-H."/>
        </authorList>
    </citation>
    <scope>NUCLEOTIDE SEQUENCE [LARGE SCALE GENOMIC DNA]</scope>
    <source>
        <strain evidence="3 4">KCTC23259</strain>
    </source>
</reference>
<dbReference type="GO" id="GO:0005886">
    <property type="term" value="C:plasma membrane"/>
    <property type="evidence" value="ECO:0007669"/>
    <property type="project" value="UniProtKB-SubCell"/>
</dbReference>